<dbReference type="EMBL" id="NTUS01000026">
    <property type="protein sequence ID" value="PFB07997.1"/>
    <property type="molecule type" value="Genomic_DNA"/>
</dbReference>
<organism evidence="1 2">
    <name type="scientific">Bacillus thuringiensis</name>
    <dbReference type="NCBI Taxonomy" id="1428"/>
    <lineage>
        <taxon>Bacteria</taxon>
        <taxon>Bacillati</taxon>
        <taxon>Bacillota</taxon>
        <taxon>Bacilli</taxon>
        <taxon>Bacillales</taxon>
        <taxon>Bacillaceae</taxon>
        <taxon>Bacillus</taxon>
        <taxon>Bacillus cereus group</taxon>
    </lineage>
</organism>
<dbReference type="AlphaFoldDB" id="A0A9X6VCL2"/>
<sequence>MNTPQNIKLTEIEEIISKNPFHKKTNVKMTMLCKSKENEMMKKQQIPLSSIKLRNVELLRK</sequence>
<evidence type="ECO:0000313" key="2">
    <source>
        <dbReference type="Proteomes" id="UP000220397"/>
    </source>
</evidence>
<reference evidence="1 2" key="1">
    <citation type="submission" date="2017-09" db="EMBL/GenBank/DDBJ databases">
        <title>Large-scale bioinformatics analysis of Bacillus genomes uncovers conserved roles of natural products in bacterial physiology.</title>
        <authorList>
            <consortium name="Agbiome Team Llc"/>
            <person name="Bleich R.M."/>
            <person name="Kirk G.J."/>
            <person name="Santa Maria K.C."/>
            <person name="Allen S.E."/>
            <person name="Farag S."/>
            <person name="Shank E.A."/>
            <person name="Bowers A."/>
        </authorList>
    </citation>
    <scope>NUCLEOTIDE SEQUENCE [LARGE SCALE GENOMIC DNA]</scope>
    <source>
        <strain evidence="1 2">AFS015413</strain>
    </source>
</reference>
<protein>
    <submittedName>
        <fullName evidence="1">Uncharacterized protein</fullName>
    </submittedName>
</protein>
<accession>A0A9X6VCL2</accession>
<comment type="caution">
    <text evidence="1">The sequence shown here is derived from an EMBL/GenBank/DDBJ whole genome shotgun (WGS) entry which is preliminary data.</text>
</comment>
<gene>
    <name evidence="1" type="ORF">CN398_09735</name>
</gene>
<proteinExistence type="predicted"/>
<evidence type="ECO:0000313" key="1">
    <source>
        <dbReference type="EMBL" id="PFB07997.1"/>
    </source>
</evidence>
<dbReference type="Proteomes" id="UP000220397">
    <property type="component" value="Unassembled WGS sequence"/>
</dbReference>
<name>A0A9X6VCL2_BACTU</name>